<dbReference type="AlphaFoldDB" id="A0A6M3LQQ8"/>
<gene>
    <name evidence="1" type="ORF">MM415B05099_0004</name>
</gene>
<evidence type="ECO:0000313" key="1">
    <source>
        <dbReference type="EMBL" id="QJA95882.1"/>
    </source>
</evidence>
<organism evidence="1">
    <name type="scientific">viral metagenome</name>
    <dbReference type="NCBI Taxonomy" id="1070528"/>
    <lineage>
        <taxon>unclassified sequences</taxon>
        <taxon>metagenomes</taxon>
        <taxon>organismal metagenomes</taxon>
    </lineage>
</organism>
<reference evidence="1" key="1">
    <citation type="submission" date="2020-03" db="EMBL/GenBank/DDBJ databases">
        <title>The deep terrestrial virosphere.</title>
        <authorList>
            <person name="Holmfeldt K."/>
            <person name="Nilsson E."/>
            <person name="Simone D."/>
            <person name="Lopez-Fernandez M."/>
            <person name="Wu X."/>
            <person name="de Brujin I."/>
            <person name="Lundin D."/>
            <person name="Andersson A."/>
            <person name="Bertilsson S."/>
            <person name="Dopson M."/>
        </authorList>
    </citation>
    <scope>NUCLEOTIDE SEQUENCE</scope>
    <source>
        <strain evidence="1">MM415B05099</strain>
    </source>
</reference>
<sequence length="61" mass="6742">MSLTVGRLRKWLEDMAKLGVVADSAEVKITAHDKNLPTNTHDYTIDAKTVQGKGVRLHVVI</sequence>
<dbReference type="EMBL" id="MT143352">
    <property type="protein sequence ID" value="QJA95882.1"/>
    <property type="molecule type" value="Genomic_DNA"/>
</dbReference>
<protein>
    <submittedName>
        <fullName evidence="1">Uncharacterized protein</fullName>
    </submittedName>
</protein>
<accession>A0A6M3LQQ8</accession>
<proteinExistence type="predicted"/>
<name>A0A6M3LQQ8_9ZZZZ</name>